<keyword evidence="4 11" id="KW-0812">Transmembrane</keyword>
<dbReference type="AlphaFoldDB" id="A0A7I8DT92"/>
<keyword evidence="9" id="KW-0175">Coiled coil</keyword>
<dbReference type="RefSeq" id="WP_330602182.1">
    <property type="nucleotide sequence ID" value="NZ_AP023368.1"/>
</dbReference>
<evidence type="ECO:0000313" key="14">
    <source>
        <dbReference type="EMBL" id="BCJ99516.1"/>
    </source>
</evidence>
<dbReference type="FunFam" id="1.20.1560.10:FF:000011">
    <property type="entry name" value="Multidrug ABC transporter ATP-binding protein"/>
    <property type="match status" value="1"/>
</dbReference>
<dbReference type="Pfam" id="PF00664">
    <property type="entry name" value="ABC_membrane"/>
    <property type="match status" value="1"/>
</dbReference>
<keyword evidence="2" id="KW-0813">Transport</keyword>
<feature type="region of interest" description="Disordered" evidence="10">
    <location>
        <begin position="1"/>
        <end position="47"/>
    </location>
</feature>
<dbReference type="GO" id="GO:0015421">
    <property type="term" value="F:ABC-type oligopeptide transporter activity"/>
    <property type="evidence" value="ECO:0007669"/>
    <property type="project" value="TreeGrafter"/>
</dbReference>
<gene>
    <name evidence="14" type="ORF">bsdcttw_25570</name>
</gene>
<organism evidence="14 15">
    <name type="scientific">Anaerocolumna chitinilytica</name>
    <dbReference type="NCBI Taxonomy" id="1727145"/>
    <lineage>
        <taxon>Bacteria</taxon>
        <taxon>Bacillati</taxon>
        <taxon>Bacillota</taxon>
        <taxon>Clostridia</taxon>
        <taxon>Lachnospirales</taxon>
        <taxon>Lachnospiraceae</taxon>
        <taxon>Anaerocolumna</taxon>
    </lineage>
</organism>
<feature type="domain" description="ABC transporter" evidence="12">
    <location>
        <begin position="393"/>
        <end position="627"/>
    </location>
</feature>
<keyword evidence="7 11" id="KW-1133">Transmembrane helix</keyword>
<keyword evidence="6" id="KW-0067">ATP-binding</keyword>
<keyword evidence="3" id="KW-1003">Cell membrane</keyword>
<reference evidence="14 15" key="2">
    <citation type="submission" date="2020-08" db="EMBL/GenBank/DDBJ databases">
        <authorList>
            <person name="Ueki A."/>
            <person name="Tonouchi A."/>
        </authorList>
    </citation>
    <scope>NUCLEOTIDE SEQUENCE [LARGE SCALE GENOMIC DNA]</scope>
    <source>
        <strain evidence="14 15">CTTW</strain>
    </source>
</reference>
<dbReference type="InterPro" id="IPR011527">
    <property type="entry name" value="ABC1_TM_dom"/>
</dbReference>
<evidence type="ECO:0000259" key="12">
    <source>
        <dbReference type="PROSITE" id="PS50893"/>
    </source>
</evidence>
<evidence type="ECO:0000256" key="6">
    <source>
        <dbReference type="ARBA" id="ARBA00022840"/>
    </source>
</evidence>
<dbReference type="SUPFAM" id="SSF90123">
    <property type="entry name" value="ABC transporter transmembrane region"/>
    <property type="match status" value="1"/>
</dbReference>
<dbReference type="KEGG" id="acht:bsdcttw_25570"/>
<protein>
    <submittedName>
        <fullName evidence="14">ABC transporter</fullName>
    </submittedName>
</protein>
<feature type="transmembrane region" description="Helical" evidence="11">
    <location>
        <begin position="206"/>
        <end position="230"/>
    </location>
</feature>
<dbReference type="InterPro" id="IPR003593">
    <property type="entry name" value="AAA+_ATPase"/>
</dbReference>
<comment type="subcellular location">
    <subcellularLocation>
        <location evidence="1">Cell membrane</location>
        <topology evidence="1">Multi-pass membrane protein</topology>
    </subcellularLocation>
</comment>
<evidence type="ECO:0000256" key="2">
    <source>
        <dbReference type="ARBA" id="ARBA00022448"/>
    </source>
</evidence>
<evidence type="ECO:0000256" key="3">
    <source>
        <dbReference type="ARBA" id="ARBA00022475"/>
    </source>
</evidence>
<sequence length="630" mass="70724">MKNRIKPDRNITEKDLFQEEPEKSYNQGKKFKKTLEDDKGNNKKIEGNKVRPRDTKAVVRRLSRYLIAEKWKITLALFLTVIGNILALIGPMLSGYAIDAIEPGKGKVIFEKVFYYCGLMMILYVFSALFSYLLSILMLHISQKVTKRIRNDVFTKLTELPVNYYDTKQAGDIISRISYDIDVISTSLSTDVVQIMASVITVVGSLIMMIMISPVLVLVMLVTIPLSILYTRYMSGRVRPLYAIRSEKLGGLNGFVEEMVSGQKTIRAYAREEVIQDKFDSINHEAVEAYFNADYFSSIVGPTVNFINNLSLSLVTVFGAVLFLLGQLTLGSISSFILYSRKFSGPINEAANIVSELQSAAAAAERVFKILDEESEVADSPQAKELTVEKGKVQLNNVTFGYLKDRIILQNLNMEAKEGNLIAIVGPTGAGKTTIINLLMRFYDINNGSIIIDNQNINEVTRGSLRKAYSMVLQDTWVFHGTIYDNIAYGKENATMEEVVEAAKAAKIHSYIKKLPKGYHTILDEDGINMSKGQKQLLTIARAMLMDSKILILDEATSNVDTRTEIQIQAAMRKLMEDKTCFVIAHRLSTIKNADLILVVNEGNVIEQGTHTGLMERKGFYYQMYSSQFV</sequence>
<feature type="domain" description="ABC transmembrane type-1" evidence="13">
    <location>
        <begin position="75"/>
        <end position="359"/>
    </location>
</feature>
<feature type="compositionally biased region" description="Basic and acidic residues" evidence="10">
    <location>
        <begin position="33"/>
        <end position="47"/>
    </location>
</feature>
<evidence type="ECO:0000259" key="13">
    <source>
        <dbReference type="PROSITE" id="PS50929"/>
    </source>
</evidence>
<dbReference type="InterPro" id="IPR027417">
    <property type="entry name" value="P-loop_NTPase"/>
</dbReference>
<keyword evidence="8 11" id="KW-0472">Membrane</keyword>
<evidence type="ECO:0000256" key="7">
    <source>
        <dbReference type="ARBA" id="ARBA00022989"/>
    </source>
</evidence>
<keyword evidence="5" id="KW-0547">Nucleotide-binding</keyword>
<dbReference type="EMBL" id="AP023368">
    <property type="protein sequence ID" value="BCJ99516.1"/>
    <property type="molecule type" value="Genomic_DNA"/>
</dbReference>
<feature type="transmembrane region" description="Helical" evidence="11">
    <location>
        <begin position="113"/>
        <end position="141"/>
    </location>
</feature>
<feature type="transmembrane region" description="Helical" evidence="11">
    <location>
        <begin position="312"/>
        <end position="339"/>
    </location>
</feature>
<dbReference type="Proteomes" id="UP000515703">
    <property type="component" value="Chromosome"/>
</dbReference>
<dbReference type="InterPro" id="IPR003439">
    <property type="entry name" value="ABC_transporter-like_ATP-bd"/>
</dbReference>
<dbReference type="GO" id="GO:0016887">
    <property type="term" value="F:ATP hydrolysis activity"/>
    <property type="evidence" value="ECO:0007669"/>
    <property type="project" value="InterPro"/>
</dbReference>
<dbReference type="InterPro" id="IPR039421">
    <property type="entry name" value="Type_1_exporter"/>
</dbReference>
<feature type="compositionally biased region" description="Basic and acidic residues" evidence="10">
    <location>
        <begin position="1"/>
        <end position="23"/>
    </location>
</feature>
<accession>A0A7I8DT92</accession>
<name>A0A7I8DT92_9FIRM</name>
<dbReference type="CDD" id="cd03254">
    <property type="entry name" value="ABCC_Glucan_exporter_like"/>
    <property type="match status" value="1"/>
</dbReference>
<dbReference type="FunFam" id="3.40.50.300:FF:000287">
    <property type="entry name" value="Multidrug ABC transporter ATP-binding protein"/>
    <property type="match status" value="1"/>
</dbReference>
<dbReference type="GO" id="GO:0005524">
    <property type="term" value="F:ATP binding"/>
    <property type="evidence" value="ECO:0007669"/>
    <property type="project" value="UniProtKB-KW"/>
</dbReference>
<keyword evidence="15" id="KW-1185">Reference proteome</keyword>
<evidence type="ECO:0000256" key="4">
    <source>
        <dbReference type="ARBA" id="ARBA00022692"/>
    </source>
</evidence>
<evidence type="ECO:0000256" key="11">
    <source>
        <dbReference type="SAM" id="Phobius"/>
    </source>
</evidence>
<evidence type="ECO:0000313" key="15">
    <source>
        <dbReference type="Proteomes" id="UP000515703"/>
    </source>
</evidence>
<dbReference type="PROSITE" id="PS00211">
    <property type="entry name" value="ABC_TRANSPORTER_1"/>
    <property type="match status" value="1"/>
</dbReference>
<dbReference type="PANTHER" id="PTHR43394:SF1">
    <property type="entry name" value="ATP-BINDING CASSETTE SUB-FAMILY B MEMBER 10, MITOCHONDRIAL"/>
    <property type="match status" value="1"/>
</dbReference>
<dbReference type="Gene3D" id="1.20.1560.10">
    <property type="entry name" value="ABC transporter type 1, transmembrane domain"/>
    <property type="match status" value="1"/>
</dbReference>
<reference evidence="14 15" key="1">
    <citation type="submission" date="2020-08" db="EMBL/GenBank/DDBJ databases">
        <title>Draft genome sequencing of an Anaerocolumna strain isolated from anoxic soil subjected to BSD treatment.</title>
        <authorList>
            <person name="Uek A."/>
            <person name="Tonouchi A."/>
        </authorList>
    </citation>
    <scope>NUCLEOTIDE SEQUENCE [LARGE SCALE GENOMIC DNA]</scope>
    <source>
        <strain evidence="14 15">CTTW</strain>
    </source>
</reference>
<dbReference type="SUPFAM" id="SSF52540">
    <property type="entry name" value="P-loop containing nucleoside triphosphate hydrolases"/>
    <property type="match status" value="1"/>
</dbReference>
<dbReference type="InterPro" id="IPR017871">
    <property type="entry name" value="ABC_transporter-like_CS"/>
</dbReference>
<evidence type="ECO:0000256" key="9">
    <source>
        <dbReference type="SAM" id="Coils"/>
    </source>
</evidence>
<evidence type="ECO:0000256" key="10">
    <source>
        <dbReference type="SAM" id="MobiDB-lite"/>
    </source>
</evidence>
<evidence type="ECO:0000256" key="8">
    <source>
        <dbReference type="ARBA" id="ARBA00023136"/>
    </source>
</evidence>
<dbReference type="PROSITE" id="PS50893">
    <property type="entry name" value="ABC_TRANSPORTER_2"/>
    <property type="match status" value="1"/>
</dbReference>
<dbReference type="CDD" id="cd18547">
    <property type="entry name" value="ABC_6TM_Tm288_like"/>
    <property type="match status" value="1"/>
</dbReference>
<dbReference type="PANTHER" id="PTHR43394">
    <property type="entry name" value="ATP-DEPENDENT PERMEASE MDL1, MITOCHONDRIAL"/>
    <property type="match status" value="1"/>
</dbReference>
<dbReference type="GO" id="GO:0005886">
    <property type="term" value="C:plasma membrane"/>
    <property type="evidence" value="ECO:0007669"/>
    <property type="project" value="UniProtKB-SubCell"/>
</dbReference>
<evidence type="ECO:0000256" key="1">
    <source>
        <dbReference type="ARBA" id="ARBA00004651"/>
    </source>
</evidence>
<evidence type="ECO:0000256" key="5">
    <source>
        <dbReference type="ARBA" id="ARBA00022741"/>
    </source>
</evidence>
<feature type="coiled-coil region" evidence="9">
    <location>
        <begin position="347"/>
        <end position="374"/>
    </location>
</feature>
<dbReference type="SMART" id="SM00382">
    <property type="entry name" value="AAA"/>
    <property type="match status" value="1"/>
</dbReference>
<dbReference type="Gene3D" id="3.40.50.300">
    <property type="entry name" value="P-loop containing nucleotide triphosphate hydrolases"/>
    <property type="match status" value="1"/>
</dbReference>
<dbReference type="PROSITE" id="PS50929">
    <property type="entry name" value="ABC_TM1F"/>
    <property type="match status" value="1"/>
</dbReference>
<dbReference type="Pfam" id="PF00005">
    <property type="entry name" value="ABC_tran"/>
    <property type="match status" value="1"/>
</dbReference>
<dbReference type="InterPro" id="IPR036640">
    <property type="entry name" value="ABC1_TM_sf"/>
</dbReference>
<proteinExistence type="predicted"/>
<feature type="transmembrane region" description="Helical" evidence="11">
    <location>
        <begin position="73"/>
        <end position="93"/>
    </location>
</feature>